<evidence type="ECO:0000259" key="3">
    <source>
        <dbReference type="Pfam" id="PF02836"/>
    </source>
</evidence>
<dbReference type="GO" id="GO:0004566">
    <property type="term" value="F:beta-glucuronidase activity"/>
    <property type="evidence" value="ECO:0007669"/>
    <property type="project" value="UniProtKB-EC"/>
</dbReference>
<dbReference type="InterPro" id="IPR051913">
    <property type="entry name" value="GH2_Domain-Containing"/>
</dbReference>
<evidence type="ECO:0000259" key="2">
    <source>
        <dbReference type="Pfam" id="PF00703"/>
    </source>
</evidence>
<gene>
    <name evidence="5" type="ORF">BBIA_1120</name>
</gene>
<dbReference type="SUPFAM" id="SSF49785">
    <property type="entry name" value="Galactose-binding domain-like"/>
    <property type="match status" value="1"/>
</dbReference>
<dbReference type="SUPFAM" id="SSF49303">
    <property type="entry name" value="beta-Galactosidase/glucuronidase domain"/>
    <property type="match status" value="1"/>
</dbReference>
<dbReference type="InterPro" id="IPR006104">
    <property type="entry name" value="Glyco_hydro_2_N"/>
</dbReference>
<dbReference type="Pfam" id="PF02837">
    <property type="entry name" value="Glyco_hydro_2_N"/>
    <property type="match status" value="1"/>
</dbReference>
<dbReference type="GO" id="GO:0005975">
    <property type="term" value="P:carbohydrate metabolic process"/>
    <property type="evidence" value="ECO:0007669"/>
    <property type="project" value="InterPro"/>
</dbReference>
<sequence>MTLRTEYPRPQFRRDEWTCLNGEWEFAFDDDNRGLDEHWQERTDFDRRIQVPFAYQSKLSGIHDVSRHDVVWYRRYFVQSRPDDGNRVLLHFGAVDYEATVFVNGRQVVHHIGGNTPFSADITPYLNEDGEQSIAVRVWDPQDDERIPRGKQYWNGPSAGIWYTNTTGIWQTVWCETVSAKRLDDVRITTDIDRGLIRFDATGAGMRSGDKLRYRISYHDVPVADGELTWRSDELVWEVDYVQNHIFRTGFHNEDEPLWSPEHPNLVDVAFDVIDGGDGRTTDHVDSYFGMRKIHIQNGMTYLNNRPYYQKLVLDQGYWPDGLLTAPDDDAYRKDIELSKSMGFNGCRKHQKMEDPRFLYWADKLGYIVWGECAAAPAYTKSAVDRLMREWQEIVDRDYNHPSIVTWVPFNESWGVPFIRSNREQQHCTQAFYHYLHSIDPTRLVESNDGWEQTETDICAIHNYSHGQSADGGEYAEYRAMLADRDGLLRHPSTCRDIYASGFSYQGEPILLTEFGGIGFDVSGEPGWGYTSAANEEQFLKDYARIMDAVYSSKALWGYCYTQLTDVEQEINGLLTYDRQPKCDPKAIKAINDRYHTNRIVQ</sequence>
<dbReference type="InterPro" id="IPR036156">
    <property type="entry name" value="Beta-gal/glucu_dom_sf"/>
</dbReference>
<accession>A0A086ZLU3</accession>
<dbReference type="PANTHER" id="PTHR42732">
    <property type="entry name" value="BETA-GALACTOSIDASE"/>
    <property type="match status" value="1"/>
</dbReference>
<dbReference type="PANTHER" id="PTHR42732:SF3">
    <property type="entry name" value="HYDROLASE"/>
    <property type="match status" value="1"/>
</dbReference>
<dbReference type="EC" id="3.2.1.31" evidence="5"/>
<feature type="domain" description="Glycoside hydrolase family 2 catalytic" evidence="3">
    <location>
        <begin position="326"/>
        <end position="589"/>
    </location>
</feature>
<dbReference type="OrthoDB" id="9762066at2"/>
<organism evidence="5 6">
    <name type="scientific">Bifidobacterium biavatii DSM 23969</name>
    <dbReference type="NCBI Taxonomy" id="1437608"/>
    <lineage>
        <taxon>Bacteria</taxon>
        <taxon>Bacillati</taxon>
        <taxon>Actinomycetota</taxon>
        <taxon>Actinomycetes</taxon>
        <taxon>Bifidobacteriales</taxon>
        <taxon>Bifidobacteriaceae</taxon>
        <taxon>Bifidobacterium</taxon>
    </lineage>
</organism>
<dbReference type="InterPro" id="IPR006102">
    <property type="entry name" value="Ig-like_GH2"/>
</dbReference>
<feature type="domain" description="Glycosyl hydrolases family 2 sugar binding" evidence="4">
    <location>
        <begin position="19"/>
        <end position="154"/>
    </location>
</feature>
<dbReference type="eggNOG" id="COG3250">
    <property type="taxonomic scope" value="Bacteria"/>
</dbReference>
<name>A0A086ZLU3_9BIFI</name>
<keyword evidence="5" id="KW-0326">Glycosidase</keyword>
<dbReference type="InterPro" id="IPR006103">
    <property type="entry name" value="Glyco_hydro_2_cat"/>
</dbReference>
<comment type="similarity">
    <text evidence="1">Belongs to the glycosyl hydrolase 2 family.</text>
</comment>
<evidence type="ECO:0000313" key="6">
    <source>
        <dbReference type="Proteomes" id="UP000029108"/>
    </source>
</evidence>
<evidence type="ECO:0000256" key="1">
    <source>
        <dbReference type="ARBA" id="ARBA00007401"/>
    </source>
</evidence>
<feature type="domain" description="Glycoside hydrolase family 2 immunoglobulin-like beta-sandwich" evidence="2">
    <location>
        <begin position="182"/>
        <end position="292"/>
    </location>
</feature>
<protein>
    <submittedName>
        <fullName evidence="5">Glycoside hydrolase family 2</fullName>
        <ecNumber evidence="5">3.2.1.31</ecNumber>
    </submittedName>
</protein>
<keyword evidence="5" id="KW-0378">Hydrolase</keyword>
<keyword evidence="6" id="KW-1185">Reference proteome</keyword>
<reference evidence="5 6" key="1">
    <citation type="submission" date="2014-03" db="EMBL/GenBank/DDBJ databases">
        <title>Genomics of Bifidobacteria.</title>
        <authorList>
            <person name="Ventura M."/>
            <person name="Milani C."/>
            <person name="Lugli G.A."/>
        </authorList>
    </citation>
    <scope>NUCLEOTIDE SEQUENCE [LARGE SCALE GENOMIC DNA]</scope>
    <source>
        <strain evidence="5 6">DSM 23969</strain>
    </source>
</reference>
<dbReference type="Pfam" id="PF02836">
    <property type="entry name" value="Glyco_hydro_2_C"/>
    <property type="match status" value="1"/>
</dbReference>
<dbReference type="RefSeq" id="WP_033494093.1">
    <property type="nucleotide sequence ID" value="NZ_JDUU01000012.1"/>
</dbReference>
<evidence type="ECO:0000259" key="4">
    <source>
        <dbReference type="Pfam" id="PF02837"/>
    </source>
</evidence>
<dbReference type="EMBL" id="JGYN01000034">
    <property type="protein sequence ID" value="KFI47493.1"/>
    <property type="molecule type" value="Genomic_DNA"/>
</dbReference>
<comment type="caution">
    <text evidence="5">The sequence shown here is derived from an EMBL/GenBank/DDBJ whole genome shotgun (WGS) entry which is preliminary data.</text>
</comment>
<dbReference type="Gene3D" id="2.60.120.260">
    <property type="entry name" value="Galactose-binding domain-like"/>
    <property type="match status" value="1"/>
</dbReference>
<dbReference type="SUPFAM" id="SSF51445">
    <property type="entry name" value="(Trans)glycosidases"/>
    <property type="match status" value="1"/>
</dbReference>
<dbReference type="InterPro" id="IPR017853">
    <property type="entry name" value="GH"/>
</dbReference>
<dbReference type="Gene3D" id="3.20.20.80">
    <property type="entry name" value="Glycosidases"/>
    <property type="match status" value="1"/>
</dbReference>
<dbReference type="STRING" id="1437608.GCA_000771645_00445"/>
<dbReference type="Proteomes" id="UP000029108">
    <property type="component" value="Unassembled WGS sequence"/>
</dbReference>
<dbReference type="Pfam" id="PF00703">
    <property type="entry name" value="Glyco_hydro_2"/>
    <property type="match status" value="1"/>
</dbReference>
<evidence type="ECO:0000313" key="5">
    <source>
        <dbReference type="EMBL" id="KFI47493.1"/>
    </source>
</evidence>
<dbReference type="AlphaFoldDB" id="A0A086ZLU3"/>
<proteinExistence type="inferred from homology"/>
<dbReference type="InterPro" id="IPR008979">
    <property type="entry name" value="Galactose-bd-like_sf"/>
</dbReference>